<evidence type="ECO:0000313" key="1">
    <source>
        <dbReference type="EMBL" id="KXT71152.1"/>
    </source>
</evidence>
<dbReference type="STRING" id="45634.SCRDD08_00166"/>
<sequence>MTVTVLSKSGLTTHGNRAKEAAAAYRGQISSAQRKIEAKVTGQQAEAINAFIAKLNSLSRTLHETYPQTLEFYSEGVLNYEADLSAAGFSSEVVKTKDSDIQSIKEWLGTTKSQEFHEKGENLNVAIKKASEALAMSPKPVYFNRDALQHVQLVSSQLNDLVEQRQTTHDDLEGSLKTFISRLDMVSDRLTGIKEILNNARFISSFDINTAMSLISRGYLTEHNMNYLDSVQEAGDGAALKIILSEPGYSTPKGFFTALGGIDTTNVSNPMMDIVYNRVNKEFGLVTDDDSVAMDHIRTFVYAIANQNREKSKIYFEKLVYAGDRYAGTVTTTARALVPELPDTGAGESAYQQYDEAWAAAHPQLVEFNDKLKRAGLLTTLFESLYAVGAGKAEKSYKHGGHSFTVDASTELKNLKYNHDGSFSFAIIEKTGINVSNKTQATTSFYNTSDEVENAKTLSELAELREKRKKAAATFALDLAKMASDKFIPGSSNILELISETMKVDPKLGSYLELADDQGGANFEKLYKKAVGDKLANTASIFSHLEEFGEIEEDLADNREKLGSSIFDVGGRQLAGSSRGDFVKYDLNYDLQANLKIDDLGKNGLRSYIYHETSGDIEAKREAVKQFETAMREDIASKDGINNPADEKEQRLLTRDAYQLFLDRGKKTVSDVKAEEIYQGLGKLQKGLREGKYFQRQDYINWDPFGLKVSDTEFGLGQ</sequence>
<dbReference type="AlphaFoldDB" id="A0A139N5G3"/>
<protein>
    <submittedName>
        <fullName evidence="1">Uncharacterized protein</fullName>
    </submittedName>
</protein>
<reference evidence="1 2" key="1">
    <citation type="submission" date="2016-01" db="EMBL/GenBank/DDBJ databases">
        <title>Highly variable Streptococcus oralis are common among viridans streptococci isolated from primates.</title>
        <authorList>
            <person name="Denapaite D."/>
            <person name="Rieger M."/>
            <person name="Koendgen S."/>
            <person name="Brueckner R."/>
            <person name="Ochigava I."/>
            <person name="Kappeler P."/>
            <person name="Maetz-Rensing K."/>
            <person name="Leendertz F."/>
            <person name="Hakenbeck R."/>
        </authorList>
    </citation>
    <scope>NUCLEOTIDE SEQUENCE [LARGE SCALE GENOMIC DNA]</scope>
    <source>
        <strain evidence="1 2">DD08</strain>
    </source>
</reference>
<dbReference type="Proteomes" id="UP000070377">
    <property type="component" value="Unassembled WGS sequence"/>
</dbReference>
<dbReference type="RefSeq" id="WP_061422016.1">
    <property type="nucleotide sequence ID" value="NZ_KQ969062.1"/>
</dbReference>
<accession>A0A139N5G3</accession>
<organism evidence="1 2">
    <name type="scientific">Streptococcus cristatus</name>
    <dbReference type="NCBI Taxonomy" id="45634"/>
    <lineage>
        <taxon>Bacteria</taxon>
        <taxon>Bacillati</taxon>
        <taxon>Bacillota</taxon>
        <taxon>Bacilli</taxon>
        <taxon>Lactobacillales</taxon>
        <taxon>Streptococcaceae</taxon>
        <taxon>Streptococcus</taxon>
    </lineage>
</organism>
<evidence type="ECO:0000313" key="2">
    <source>
        <dbReference type="Proteomes" id="UP000070377"/>
    </source>
</evidence>
<comment type="caution">
    <text evidence="1">The sequence shown here is derived from an EMBL/GenBank/DDBJ whole genome shotgun (WGS) entry which is preliminary data.</text>
</comment>
<dbReference type="EMBL" id="LQRD01000012">
    <property type="protein sequence ID" value="KXT71152.1"/>
    <property type="molecule type" value="Genomic_DNA"/>
</dbReference>
<proteinExistence type="predicted"/>
<name>A0A139N5G3_STRCR</name>
<dbReference type="PATRIC" id="fig|45634.12.peg.174"/>
<gene>
    <name evidence="1" type="ORF">SCRDD08_00166</name>
</gene>